<name>A0A139WIE3_TRICA</name>
<reference evidence="4 5" key="2">
    <citation type="journal article" date="2010" name="Nucleic Acids Res.">
        <title>BeetleBase in 2010: revisions to provide comprehensive genomic information for Tribolium castaneum.</title>
        <authorList>
            <person name="Kim H.S."/>
            <person name="Murphy T."/>
            <person name="Xia J."/>
            <person name="Caragea D."/>
            <person name="Park Y."/>
            <person name="Beeman R.W."/>
            <person name="Lorenzen M.D."/>
            <person name="Butcher S."/>
            <person name="Manak J.R."/>
            <person name="Brown S.J."/>
        </authorList>
    </citation>
    <scope>GENOME REANNOTATION</scope>
    <source>
        <strain evidence="4 5">Georgia GA2</strain>
    </source>
</reference>
<dbReference type="AlphaFoldDB" id="A0A139WIE3"/>
<organism evidence="4 5">
    <name type="scientific">Tribolium castaneum</name>
    <name type="common">Red flour beetle</name>
    <dbReference type="NCBI Taxonomy" id="7070"/>
    <lineage>
        <taxon>Eukaryota</taxon>
        <taxon>Metazoa</taxon>
        <taxon>Ecdysozoa</taxon>
        <taxon>Arthropoda</taxon>
        <taxon>Hexapoda</taxon>
        <taxon>Insecta</taxon>
        <taxon>Pterygota</taxon>
        <taxon>Neoptera</taxon>
        <taxon>Endopterygota</taxon>
        <taxon>Coleoptera</taxon>
        <taxon>Polyphaga</taxon>
        <taxon>Cucujiformia</taxon>
        <taxon>Tenebrionidae</taxon>
        <taxon>Tenebrionidae incertae sedis</taxon>
        <taxon>Tribolium</taxon>
    </lineage>
</organism>
<gene>
    <name evidence="4" type="primary">AUGUSTUS-3.0.2_33065</name>
    <name evidence="4" type="ORF">TcasGA2_TC033065</name>
</gene>
<accession>A0A139WIE3</accession>
<evidence type="ECO:0000256" key="1">
    <source>
        <dbReference type="SAM" id="MobiDB-lite"/>
    </source>
</evidence>
<dbReference type="InterPro" id="IPR001879">
    <property type="entry name" value="GPCR_2_extracellular_dom"/>
</dbReference>
<feature type="domain" description="G-protein coupled receptors family 2 profile 1" evidence="3">
    <location>
        <begin position="75"/>
        <end position="132"/>
    </location>
</feature>
<evidence type="ECO:0000256" key="2">
    <source>
        <dbReference type="SAM" id="SignalP"/>
    </source>
</evidence>
<feature type="compositionally biased region" description="Low complexity" evidence="1">
    <location>
        <begin position="45"/>
        <end position="65"/>
    </location>
</feature>
<dbReference type="GO" id="GO:0004930">
    <property type="term" value="F:G protein-coupled receptor activity"/>
    <property type="evidence" value="ECO:0007669"/>
    <property type="project" value="InterPro"/>
</dbReference>
<dbReference type="PROSITE" id="PS50227">
    <property type="entry name" value="G_PROTEIN_RECEP_F2_3"/>
    <property type="match status" value="1"/>
</dbReference>
<feature type="region of interest" description="Disordered" evidence="1">
    <location>
        <begin position="45"/>
        <end position="72"/>
    </location>
</feature>
<dbReference type="Proteomes" id="UP000007266">
    <property type="component" value="Linkage group 5"/>
</dbReference>
<keyword evidence="2" id="KW-0732">Signal</keyword>
<feature type="chain" id="PRO_5007300014" description="G-protein coupled receptors family 2 profile 1 domain-containing protein" evidence="2">
    <location>
        <begin position="21"/>
        <end position="431"/>
    </location>
</feature>
<proteinExistence type="predicted"/>
<keyword evidence="5" id="KW-1185">Reference proteome</keyword>
<protein>
    <recommendedName>
        <fullName evidence="3">G-protein coupled receptors family 2 profile 1 domain-containing protein</fullName>
    </recommendedName>
</protein>
<dbReference type="EMBL" id="KQ971342">
    <property type="protein sequence ID" value="KYB27611.1"/>
    <property type="molecule type" value="Genomic_DNA"/>
</dbReference>
<evidence type="ECO:0000259" key="3">
    <source>
        <dbReference type="PROSITE" id="PS50227"/>
    </source>
</evidence>
<evidence type="ECO:0000313" key="4">
    <source>
        <dbReference type="EMBL" id="KYB27611.1"/>
    </source>
</evidence>
<evidence type="ECO:0000313" key="5">
    <source>
        <dbReference type="Proteomes" id="UP000007266"/>
    </source>
</evidence>
<dbReference type="GO" id="GO:0016020">
    <property type="term" value="C:membrane"/>
    <property type="evidence" value="ECO:0007669"/>
    <property type="project" value="InterPro"/>
</dbReference>
<dbReference type="InParanoid" id="A0A139WIE3"/>
<sequence length="431" mass="48844">MAVTILKQIVLLLLLHDVCGKDENPDIDKIVENNIYATIFQDSTTSSTTSSTASSTDFTTSSTISPKPPPQQLMCKRENDSTLGLWPPTPAGAWATPVSKICLHSNYTPVRRHCSENATWEKPDATSCDQVKLTNVTKSLDDLFLNNTDSPKAINTLVNLTAKDQETFIPFDVYLLSEILNKASENEDIANNPSNFTKVVSNIMNLEKQTMTRSQQLLNTTDAILDSLDKLLLKTKSFNVTEPKLLIRTINVTNNVLGAMIRSTNASFNYFEIIELTDDTPLQNENFEVAFLVPPSFAKDHYYITLFYNDYLFNQNESATVGSWILSILMPESTHDDNSTIQIYFKEFGKHAQQLCHHWKYGKDENLVAIWGKWQYDSVGKKLKEGFYICEVNHTTHFGIPDYNIWVNYVDSGDYCSYINGRVFQEVAKRD</sequence>
<feature type="signal peptide" evidence="2">
    <location>
        <begin position="1"/>
        <end position="20"/>
    </location>
</feature>
<reference evidence="4 5" key="1">
    <citation type="journal article" date="2008" name="Nature">
        <title>The genome of the model beetle and pest Tribolium castaneum.</title>
        <authorList>
            <consortium name="Tribolium Genome Sequencing Consortium"/>
            <person name="Richards S."/>
            <person name="Gibbs R.A."/>
            <person name="Weinstock G.M."/>
            <person name="Brown S.J."/>
            <person name="Denell R."/>
            <person name="Beeman R.W."/>
            <person name="Gibbs R."/>
            <person name="Beeman R.W."/>
            <person name="Brown S.J."/>
            <person name="Bucher G."/>
            <person name="Friedrich M."/>
            <person name="Grimmelikhuijzen C.J."/>
            <person name="Klingler M."/>
            <person name="Lorenzen M."/>
            <person name="Richards S."/>
            <person name="Roth S."/>
            <person name="Schroder R."/>
            <person name="Tautz D."/>
            <person name="Zdobnov E.M."/>
            <person name="Muzny D."/>
            <person name="Gibbs R.A."/>
            <person name="Weinstock G.M."/>
            <person name="Attaway T."/>
            <person name="Bell S."/>
            <person name="Buhay C.J."/>
            <person name="Chandrabose M.N."/>
            <person name="Chavez D."/>
            <person name="Clerk-Blankenburg K.P."/>
            <person name="Cree A."/>
            <person name="Dao M."/>
            <person name="Davis C."/>
            <person name="Chacko J."/>
            <person name="Dinh H."/>
            <person name="Dugan-Rocha S."/>
            <person name="Fowler G."/>
            <person name="Garner T.T."/>
            <person name="Garnes J."/>
            <person name="Gnirke A."/>
            <person name="Hawes A."/>
            <person name="Hernandez J."/>
            <person name="Hines S."/>
            <person name="Holder M."/>
            <person name="Hume J."/>
            <person name="Jhangiani S.N."/>
            <person name="Joshi V."/>
            <person name="Khan Z.M."/>
            <person name="Jackson L."/>
            <person name="Kovar C."/>
            <person name="Kowis A."/>
            <person name="Lee S."/>
            <person name="Lewis L.R."/>
            <person name="Margolis J."/>
            <person name="Morgan M."/>
            <person name="Nazareth L.V."/>
            <person name="Nguyen N."/>
            <person name="Okwuonu G."/>
            <person name="Parker D."/>
            <person name="Richards S."/>
            <person name="Ruiz S.J."/>
            <person name="Santibanez J."/>
            <person name="Savard J."/>
            <person name="Scherer S.E."/>
            <person name="Schneider B."/>
            <person name="Sodergren E."/>
            <person name="Tautz D."/>
            <person name="Vattahil S."/>
            <person name="Villasana D."/>
            <person name="White C.S."/>
            <person name="Wright R."/>
            <person name="Park Y."/>
            <person name="Beeman R.W."/>
            <person name="Lord J."/>
            <person name="Oppert B."/>
            <person name="Lorenzen M."/>
            <person name="Brown S."/>
            <person name="Wang L."/>
            <person name="Savard J."/>
            <person name="Tautz D."/>
            <person name="Richards S."/>
            <person name="Weinstock G."/>
            <person name="Gibbs R.A."/>
            <person name="Liu Y."/>
            <person name="Worley K."/>
            <person name="Weinstock G."/>
            <person name="Elsik C.G."/>
            <person name="Reese J.T."/>
            <person name="Elhaik E."/>
            <person name="Landan G."/>
            <person name="Graur D."/>
            <person name="Arensburger P."/>
            <person name="Atkinson P."/>
            <person name="Beeman R.W."/>
            <person name="Beidler J."/>
            <person name="Brown S.J."/>
            <person name="Demuth J.P."/>
            <person name="Drury D.W."/>
            <person name="Du Y.Z."/>
            <person name="Fujiwara H."/>
            <person name="Lorenzen M."/>
            <person name="Maselli V."/>
            <person name="Osanai M."/>
            <person name="Park Y."/>
            <person name="Robertson H.M."/>
            <person name="Tu Z."/>
            <person name="Wang J.J."/>
            <person name="Wang S."/>
            <person name="Richards S."/>
            <person name="Song H."/>
            <person name="Zhang L."/>
            <person name="Sodergren E."/>
            <person name="Werner D."/>
            <person name="Stanke M."/>
            <person name="Morgenstern B."/>
            <person name="Solovyev V."/>
            <person name="Kosarev P."/>
            <person name="Brown G."/>
            <person name="Chen H.C."/>
            <person name="Ermolaeva O."/>
            <person name="Hlavina W."/>
            <person name="Kapustin Y."/>
            <person name="Kiryutin B."/>
            <person name="Kitts P."/>
            <person name="Maglott D."/>
            <person name="Pruitt K."/>
            <person name="Sapojnikov V."/>
            <person name="Souvorov A."/>
            <person name="Mackey A.J."/>
            <person name="Waterhouse R.M."/>
            <person name="Wyder S."/>
            <person name="Zdobnov E.M."/>
            <person name="Zdobnov E.M."/>
            <person name="Wyder S."/>
            <person name="Kriventseva E.V."/>
            <person name="Kadowaki T."/>
            <person name="Bork P."/>
            <person name="Aranda M."/>
            <person name="Bao R."/>
            <person name="Beermann A."/>
            <person name="Berns N."/>
            <person name="Bolognesi R."/>
            <person name="Bonneton F."/>
            <person name="Bopp D."/>
            <person name="Brown S.J."/>
            <person name="Bucher G."/>
            <person name="Butts T."/>
            <person name="Chaumot A."/>
            <person name="Denell R.E."/>
            <person name="Ferrier D.E."/>
            <person name="Friedrich M."/>
            <person name="Gordon C.M."/>
            <person name="Jindra M."/>
            <person name="Klingler M."/>
            <person name="Lan Q."/>
            <person name="Lattorff H.M."/>
            <person name="Laudet V."/>
            <person name="von Levetsow C."/>
            <person name="Liu Z."/>
            <person name="Lutz R."/>
            <person name="Lynch J.A."/>
            <person name="da Fonseca R.N."/>
            <person name="Posnien N."/>
            <person name="Reuter R."/>
            <person name="Roth S."/>
            <person name="Savard J."/>
            <person name="Schinko J.B."/>
            <person name="Schmitt C."/>
            <person name="Schoppmeier M."/>
            <person name="Schroder R."/>
            <person name="Shippy T.D."/>
            <person name="Simonnet F."/>
            <person name="Marques-Souza H."/>
            <person name="Tautz D."/>
            <person name="Tomoyasu Y."/>
            <person name="Trauner J."/>
            <person name="Van der Zee M."/>
            <person name="Vervoort M."/>
            <person name="Wittkopp N."/>
            <person name="Wimmer E.A."/>
            <person name="Yang X."/>
            <person name="Jones A.K."/>
            <person name="Sattelle D.B."/>
            <person name="Ebert P.R."/>
            <person name="Nelson D."/>
            <person name="Scott J.G."/>
            <person name="Beeman R.W."/>
            <person name="Muthukrishnan S."/>
            <person name="Kramer K.J."/>
            <person name="Arakane Y."/>
            <person name="Beeman R.W."/>
            <person name="Zhu Q."/>
            <person name="Hogenkamp D."/>
            <person name="Dixit R."/>
            <person name="Oppert B."/>
            <person name="Jiang H."/>
            <person name="Zou Z."/>
            <person name="Marshall J."/>
            <person name="Elpidina E."/>
            <person name="Vinokurov K."/>
            <person name="Oppert C."/>
            <person name="Zou Z."/>
            <person name="Evans J."/>
            <person name="Lu Z."/>
            <person name="Zhao P."/>
            <person name="Sumathipala N."/>
            <person name="Altincicek B."/>
            <person name="Vilcinskas A."/>
            <person name="Williams M."/>
            <person name="Hultmark D."/>
            <person name="Hetru C."/>
            <person name="Jiang H."/>
            <person name="Grimmelikhuijzen C.J."/>
            <person name="Hauser F."/>
            <person name="Cazzamali G."/>
            <person name="Williamson M."/>
            <person name="Park Y."/>
            <person name="Li B."/>
            <person name="Tanaka Y."/>
            <person name="Predel R."/>
            <person name="Neupert S."/>
            <person name="Schachtner J."/>
            <person name="Verleyen P."/>
            <person name="Raible F."/>
            <person name="Bork P."/>
            <person name="Friedrich M."/>
            <person name="Walden K.K."/>
            <person name="Robertson H.M."/>
            <person name="Angeli S."/>
            <person name="Foret S."/>
            <person name="Bucher G."/>
            <person name="Schuetz S."/>
            <person name="Maleszka R."/>
            <person name="Wimmer E.A."/>
            <person name="Beeman R.W."/>
            <person name="Lorenzen M."/>
            <person name="Tomoyasu Y."/>
            <person name="Miller S.C."/>
            <person name="Grossmann D."/>
            <person name="Bucher G."/>
        </authorList>
    </citation>
    <scope>NUCLEOTIDE SEQUENCE [LARGE SCALE GENOMIC DNA]</scope>
    <source>
        <strain evidence="4 5">Georgia GA2</strain>
    </source>
</reference>